<organism evidence="1 2">
    <name type="scientific">Salmonella enterica subsp. indica</name>
    <dbReference type="NCBI Taxonomy" id="59207"/>
    <lineage>
        <taxon>Bacteria</taxon>
        <taxon>Pseudomonadati</taxon>
        <taxon>Pseudomonadota</taxon>
        <taxon>Gammaproteobacteria</taxon>
        <taxon>Enterobacterales</taxon>
        <taxon>Enterobacteriaceae</taxon>
        <taxon>Salmonella</taxon>
    </lineage>
</organism>
<proteinExistence type="predicted"/>
<gene>
    <name evidence="1" type="ORF">NCTC12420_03799</name>
</gene>
<dbReference type="EMBL" id="UGYB01000001">
    <property type="protein sequence ID" value="SUI03973.1"/>
    <property type="molecule type" value="Genomic_DNA"/>
</dbReference>
<evidence type="ECO:0000313" key="2">
    <source>
        <dbReference type="Proteomes" id="UP000254220"/>
    </source>
</evidence>
<accession>A0A379XTX4</accession>
<reference evidence="1 2" key="1">
    <citation type="submission" date="2018-06" db="EMBL/GenBank/DDBJ databases">
        <authorList>
            <consortium name="Pathogen Informatics"/>
            <person name="Doyle S."/>
        </authorList>
    </citation>
    <scope>NUCLEOTIDE SEQUENCE [LARGE SCALE GENOMIC DNA]</scope>
    <source>
        <strain evidence="1 2">NCTC12420</strain>
    </source>
</reference>
<protein>
    <submittedName>
        <fullName evidence="1">Uncharacterized protein</fullName>
    </submittedName>
</protein>
<name>A0A379XTX4_SALER</name>
<dbReference type="Proteomes" id="UP000254220">
    <property type="component" value="Unassembled WGS sequence"/>
</dbReference>
<dbReference type="AlphaFoldDB" id="A0A379XTX4"/>
<evidence type="ECO:0000313" key="1">
    <source>
        <dbReference type="EMBL" id="SUI03973.1"/>
    </source>
</evidence>
<sequence length="67" mass="7662">MICRVLFRVGGRLAGIFAGPLNGYIKVETPDACDGLLFCNGLPFFQTDTRLSYRYRRPARKQSRQLH</sequence>